<dbReference type="EMBL" id="CP099420">
    <property type="protein sequence ID" value="USW51186.1"/>
    <property type="molecule type" value="Genomic_DNA"/>
</dbReference>
<keyword evidence="8 9" id="KW-0449">Lipoprotein</keyword>
<dbReference type="EC" id="2.4.1.-" evidence="9"/>
<evidence type="ECO:0000256" key="5">
    <source>
        <dbReference type="ARBA" id="ARBA00022729"/>
    </source>
</evidence>
<proteinExistence type="inferred from homology"/>
<dbReference type="GO" id="GO:0031505">
    <property type="term" value="P:fungal-type cell wall organization"/>
    <property type="evidence" value="ECO:0007669"/>
    <property type="project" value="TreeGrafter"/>
</dbReference>
<dbReference type="GO" id="GO:0016787">
    <property type="term" value="F:hydrolase activity"/>
    <property type="evidence" value="ECO:0007669"/>
    <property type="project" value="UniProtKB-KW"/>
</dbReference>
<dbReference type="InterPro" id="IPR017853">
    <property type="entry name" value="GH"/>
</dbReference>
<sequence length="409" mass="47281">MSELAFYLQPRPAYEPIRTQGNHFWRNDERFLIKGINYFKWKRNANVSNSRWRDSTVLDALADEQLDELREDVKVLQELGMNTILVSCLDITKDHYAAFRLLAENGIYVVVEVGGFARSMSISNDHLNEDTDLNEFYRAEMLQNDFRLMHQLAHYENVLGFMVSGDVLNSRQRTRLAPIVRAFVRDARAFLRVRGGRRVPTGMSNPQVMELRMSALQYFTAGSVDERVDFFAQQNYSWCSPSSFQISGWKNMVENLQRNDVCVPMFLAEFGCNTNARTWDEITCLYSRDMLGLFSGGCVYCYEEFGNGYGLVKRDDKGRLARKPESDLLKRRLLASKGTSNAATHEVEVKDYESWQGDFPSEGRRKVWLAGRTLPNCPIDLHSFALELKDKDERERDLVHRTEGLHIDE</sequence>
<evidence type="ECO:0000256" key="2">
    <source>
        <dbReference type="ARBA" id="ARBA00007528"/>
    </source>
</evidence>
<evidence type="ECO:0000256" key="9">
    <source>
        <dbReference type="RuleBase" id="RU361209"/>
    </source>
</evidence>
<dbReference type="GO" id="GO:0005886">
    <property type="term" value="C:plasma membrane"/>
    <property type="evidence" value="ECO:0007669"/>
    <property type="project" value="UniProtKB-SubCell"/>
</dbReference>
<comment type="similarity">
    <text evidence="2 9">Belongs to the glycosyl hydrolase 72 family.</text>
</comment>
<organism evidence="10 11">
    <name type="scientific">Septoria linicola</name>
    <dbReference type="NCBI Taxonomy" id="215465"/>
    <lineage>
        <taxon>Eukaryota</taxon>
        <taxon>Fungi</taxon>
        <taxon>Dikarya</taxon>
        <taxon>Ascomycota</taxon>
        <taxon>Pezizomycotina</taxon>
        <taxon>Dothideomycetes</taxon>
        <taxon>Dothideomycetidae</taxon>
        <taxon>Mycosphaerellales</taxon>
        <taxon>Mycosphaerellaceae</taxon>
        <taxon>Septoria</taxon>
    </lineage>
</organism>
<evidence type="ECO:0000313" key="10">
    <source>
        <dbReference type="EMBL" id="USW51186.1"/>
    </source>
</evidence>
<protein>
    <recommendedName>
        <fullName evidence="9">1,3-beta-glucanosyltransferase</fullName>
        <ecNumber evidence="9">2.4.1.-</ecNumber>
    </recommendedName>
</protein>
<dbReference type="GO" id="GO:0042124">
    <property type="term" value="F:1,3-beta-glucanosyltransferase activity"/>
    <property type="evidence" value="ECO:0007669"/>
    <property type="project" value="TreeGrafter"/>
</dbReference>
<gene>
    <name evidence="10" type="ORF">Slin15195_G045050</name>
</gene>
<keyword evidence="7" id="KW-0325">Glycoprotein</keyword>
<evidence type="ECO:0000256" key="7">
    <source>
        <dbReference type="ARBA" id="ARBA00023180"/>
    </source>
</evidence>
<dbReference type="GO" id="GO:0098552">
    <property type="term" value="C:side of membrane"/>
    <property type="evidence" value="ECO:0007669"/>
    <property type="project" value="UniProtKB-KW"/>
</dbReference>
<keyword evidence="6 9" id="KW-0472">Membrane</keyword>
<dbReference type="InterPro" id="IPR004886">
    <property type="entry name" value="Glucanosyltransferase"/>
</dbReference>
<evidence type="ECO:0000256" key="4">
    <source>
        <dbReference type="ARBA" id="ARBA00022679"/>
    </source>
</evidence>
<comment type="subcellular location">
    <subcellularLocation>
        <location evidence="1 9">Cell membrane</location>
        <topology evidence="1 9">Lipid-anchor</topology>
        <topology evidence="1 9">GPI-anchor</topology>
    </subcellularLocation>
</comment>
<evidence type="ECO:0000256" key="3">
    <source>
        <dbReference type="ARBA" id="ARBA00022622"/>
    </source>
</evidence>
<keyword evidence="5" id="KW-0732">Signal</keyword>
<reference evidence="10" key="1">
    <citation type="submission" date="2022-06" db="EMBL/GenBank/DDBJ databases">
        <title>Complete genome sequences of two strains of the flax pathogen Septoria linicola.</title>
        <authorList>
            <person name="Lapalu N."/>
            <person name="Simon A."/>
            <person name="Demenou B."/>
            <person name="Paumier D."/>
            <person name="Guillot M.-P."/>
            <person name="Gout L."/>
            <person name="Valade R."/>
        </authorList>
    </citation>
    <scope>NUCLEOTIDE SEQUENCE</scope>
    <source>
        <strain evidence="10">SE15195</strain>
    </source>
</reference>
<keyword evidence="4 9" id="KW-0808">Transferase</keyword>
<dbReference type="GO" id="GO:0071970">
    <property type="term" value="P:fungal-type cell wall (1-&gt;3)-beta-D-glucan biosynthetic process"/>
    <property type="evidence" value="ECO:0007669"/>
    <property type="project" value="TreeGrafter"/>
</dbReference>
<dbReference type="PANTHER" id="PTHR31468:SF5">
    <property type="entry name" value="1,3-BETA-GLUCANOSYLTRANSFERASE GAS5"/>
    <property type="match status" value="1"/>
</dbReference>
<evidence type="ECO:0000313" key="11">
    <source>
        <dbReference type="Proteomes" id="UP001056384"/>
    </source>
</evidence>
<keyword evidence="11" id="KW-1185">Reference proteome</keyword>
<comment type="function">
    <text evidence="9">Splits internally a 1,3-beta-glucan molecule and transfers the newly generated reducing end (the donor) to the non-reducing end of another 1,3-beta-glucan molecule (the acceptor) forming a 1,3-beta linkage, resulting in the elongation of 1,3-beta-glucan chains in the cell wall.</text>
</comment>
<evidence type="ECO:0000256" key="6">
    <source>
        <dbReference type="ARBA" id="ARBA00023136"/>
    </source>
</evidence>
<dbReference type="Gene3D" id="3.20.20.80">
    <property type="entry name" value="Glycosidases"/>
    <property type="match status" value="1"/>
</dbReference>
<dbReference type="PANTHER" id="PTHR31468">
    <property type="entry name" value="1,3-BETA-GLUCANOSYLTRANSFERASE GAS1"/>
    <property type="match status" value="1"/>
</dbReference>
<accession>A0A9Q9ASJ4</accession>
<dbReference type="SUPFAM" id="SSF51445">
    <property type="entry name" value="(Trans)glycosidases"/>
    <property type="match status" value="1"/>
</dbReference>
<dbReference type="Pfam" id="PF03198">
    <property type="entry name" value="Glyco_hydro_72"/>
    <property type="match status" value="1"/>
</dbReference>
<name>A0A9Q9ASJ4_9PEZI</name>
<evidence type="ECO:0000256" key="8">
    <source>
        <dbReference type="ARBA" id="ARBA00023288"/>
    </source>
</evidence>
<evidence type="ECO:0000256" key="1">
    <source>
        <dbReference type="ARBA" id="ARBA00004609"/>
    </source>
</evidence>
<keyword evidence="10" id="KW-0378">Hydrolase</keyword>
<keyword evidence="3 9" id="KW-0336">GPI-anchor</keyword>
<dbReference type="AlphaFoldDB" id="A0A9Q9ASJ4"/>
<dbReference type="Proteomes" id="UP001056384">
    <property type="component" value="Chromosome 3"/>
</dbReference>
<dbReference type="OrthoDB" id="1055148at2759"/>